<organism evidence="6 7">
    <name type="scientific">Parabacteroides distasonis</name>
    <dbReference type="NCBI Taxonomy" id="823"/>
    <lineage>
        <taxon>Bacteria</taxon>
        <taxon>Pseudomonadati</taxon>
        <taxon>Bacteroidota</taxon>
        <taxon>Bacteroidia</taxon>
        <taxon>Bacteroidales</taxon>
        <taxon>Tannerellaceae</taxon>
        <taxon>Parabacteroides</taxon>
    </lineage>
</organism>
<comment type="caution">
    <text evidence="6">The sequence shown here is derived from an EMBL/GenBank/DDBJ whole genome shotgun (WGS) entry which is preliminary data.</text>
</comment>
<dbReference type="Gene3D" id="3.20.70.20">
    <property type="match status" value="1"/>
</dbReference>
<dbReference type="PROSITE" id="PS51554">
    <property type="entry name" value="PFL"/>
    <property type="match status" value="1"/>
</dbReference>
<proteinExistence type="predicted"/>
<evidence type="ECO:0000313" key="6">
    <source>
        <dbReference type="EMBL" id="TWV63670.1"/>
    </source>
</evidence>
<accession>A0A5C6KJX9</accession>
<evidence type="ECO:0000259" key="5">
    <source>
        <dbReference type="PROSITE" id="PS51554"/>
    </source>
</evidence>
<reference evidence="6 7" key="1">
    <citation type="submission" date="2019-07" db="EMBL/GenBank/DDBJ databases">
        <title>Genome sequencing of Parabacteroides distasonis iSURF_7.</title>
        <authorList>
            <person name="Degefu H.N."/>
            <person name="Ruoff K.L."/>
            <person name="Price C.E."/>
            <person name="Valls R.A."/>
            <person name="O'Toole G.A."/>
        </authorList>
    </citation>
    <scope>NUCLEOTIDE SEQUENCE [LARGE SCALE GENOMIC DNA]</scope>
    <source>
        <strain evidence="6 7">CFPLTA003_1B</strain>
    </source>
</reference>
<keyword evidence="1 3" id="KW-0556">Organic radical</keyword>
<dbReference type="InterPro" id="IPR004184">
    <property type="entry name" value="PFL_dom"/>
</dbReference>
<keyword evidence="2 6" id="KW-0456">Lyase</keyword>
<feature type="domain" description="PFL" evidence="5">
    <location>
        <begin position="1"/>
        <end position="545"/>
    </location>
</feature>
<evidence type="ECO:0000256" key="3">
    <source>
        <dbReference type="PROSITE-ProRule" id="PRU00493"/>
    </source>
</evidence>
<evidence type="ECO:0000256" key="2">
    <source>
        <dbReference type="ARBA" id="ARBA00023239"/>
    </source>
</evidence>
<dbReference type="Proteomes" id="UP000315827">
    <property type="component" value="Unassembled WGS sequence"/>
</dbReference>
<dbReference type="InterPro" id="IPR001150">
    <property type="entry name" value="Gly_radical"/>
</dbReference>
<dbReference type="PANTHER" id="PTHR43641:SF2">
    <property type="entry name" value="DEHYDRATASE YBIW-RELATED"/>
    <property type="match status" value="1"/>
</dbReference>
<evidence type="ECO:0000313" key="7">
    <source>
        <dbReference type="Proteomes" id="UP000315827"/>
    </source>
</evidence>
<dbReference type="GO" id="GO:0005829">
    <property type="term" value="C:cytosol"/>
    <property type="evidence" value="ECO:0007669"/>
    <property type="project" value="TreeGrafter"/>
</dbReference>
<feature type="domain" description="Glycine radical" evidence="4">
    <location>
        <begin position="552"/>
        <end position="669"/>
    </location>
</feature>
<keyword evidence="6" id="KW-0670">Pyruvate</keyword>
<protein>
    <submittedName>
        <fullName evidence="6">Pyruvate formate lyase</fullName>
    </submittedName>
</protein>
<dbReference type="GO" id="GO:0016829">
    <property type="term" value="F:lyase activity"/>
    <property type="evidence" value="ECO:0007669"/>
    <property type="project" value="UniProtKB-KW"/>
</dbReference>
<evidence type="ECO:0000256" key="1">
    <source>
        <dbReference type="ARBA" id="ARBA00022818"/>
    </source>
</evidence>
<dbReference type="InterPro" id="IPR051215">
    <property type="entry name" value="GRE"/>
</dbReference>
<dbReference type="EMBL" id="VOHW01000002">
    <property type="protein sequence ID" value="TWV63670.1"/>
    <property type="molecule type" value="Genomic_DNA"/>
</dbReference>
<sequence>MKRKIKEIIKKATSGALRLKIRTYQKAFDRMSIWDTLFKYHCYYDKLPGSLSSANLMAKIIGGSDICLAHGFIYTYDPTKTRLVRAGVEPLTSITPDYALIINSDLREIMRSLPERSGDNSDFIGTLHIVTKAIEDKARAISEQRYEDVRYEAMAKRLPDLLYRDCQSLVEAIQKILFYNGLLWQVGHRHVGLGRMDLVLYPYYKKDVEANRLNYEQAKGLLKEMCLLLGKDSPMKSLNLIGDSGQYIILGGVDKNGKNTDNELTRMFLELFEELRIPDPKLIFRVNEETPMDTWKRSIRCLANGCGSPLFMNETLIMENMVKFGYRNEDVWNVGTSACWEPLIIGKSSDQNNPFISILACNALKKALTEMEDELDYGGLLQLVKRNLAEETRSVVVDKDYDYSPIMSLFNESCIRSGKDFAHQGSDYMYQGAQLLGLPNLVNSLLNIKKYVYEQGLVSLGICREIVQTDYENHLDIKQLFKSANDKKFGLCDEYVLRLSQELIGTVSETIGKLTANGYNVKFGLSSPSYISRGKVASATLDGRNAGEPFAVHISPLSSTIDIAEVLDFASSLSYPVNCLNGNVVDYVIPPVYLNNSDKLVPILRDAFKKGLYQLQLNVYDRATLIDAKLHPEKYPTLVVRVWGFSAYFNDLPEEYKDNLIARAGEYERA</sequence>
<gene>
    <name evidence="6" type="ORF">FSA05_05930</name>
</gene>
<dbReference type="SUPFAM" id="SSF51998">
    <property type="entry name" value="PFL-like glycyl radical enzymes"/>
    <property type="match status" value="1"/>
</dbReference>
<name>A0A5C6KJX9_PARDI</name>
<feature type="modified residue" description="Glycine radical" evidence="3">
    <location>
        <position position="644"/>
    </location>
</feature>
<evidence type="ECO:0000259" key="4">
    <source>
        <dbReference type="PROSITE" id="PS51149"/>
    </source>
</evidence>
<dbReference type="Pfam" id="PF02901">
    <property type="entry name" value="PFL-like"/>
    <property type="match status" value="1"/>
</dbReference>
<dbReference type="Pfam" id="PF01228">
    <property type="entry name" value="Gly_radical"/>
    <property type="match status" value="1"/>
</dbReference>
<dbReference type="RefSeq" id="WP_146375139.1">
    <property type="nucleotide sequence ID" value="NZ_VOHW01000002.1"/>
</dbReference>
<dbReference type="AlphaFoldDB" id="A0A5C6KJX9"/>
<dbReference type="PANTHER" id="PTHR43641">
    <property type="entry name" value="FORMATE ACETYLTRANSFERASE 3-RELATED"/>
    <property type="match status" value="1"/>
</dbReference>
<dbReference type="PROSITE" id="PS51149">
    <property type="entry name" value="GLY_RADICAL_2"/>
    <property type="match status" value="1"/>
</dbReference>